<feature type="region of interest" description="Disordered" evidence="9">
    <location>
        <begin position="342"/>
        <end position="398"/>
    </location>
</feature>
<reference evidence="11 12" key="1">
    <citation type="journal article" date="2019" name="Int. J. Syst. Evol. Microbiol.">
        <title>The Global Catalogue of Microorganisms (GCM) 10K type strain sequencing project: providing services to taxonomists for standard genome sequencing and annotation.</title>
        <authorList>
            <consortium name="The Broad Institute Genomics Platform"/>
            <consortium name="The Broad Institute Genome Sequencing Center for Infectious Disease"/>
            <person name="Wu L."/>
            <person name="Ma J."/>
        </authorList>
    </citation>
    <scope>NUCLEOTIDE SEQUENCE [LARGE SCALE GENOMIC DNA]</scope>
    <source>
        <strain evidence="11 12">JCM 4505</strain>
    </source>
</reference>
<evidence type="ECO:0000256" key="2">
    <source>
        <dbReference type="ARBA" id="ARBA00022527"/>
    </source>
</evidence>
<evidence type="ECO:0000256" key="9">
    <source>
        <dbReference type="SAM" id="MobiDB-lite"/>
    </source>
</evidence>
<evidence type="ECO:0000313" key="11">
    <source>
        <dbReference type="EMBL" id="GAA0276344.1"/>
    </source>
</evidence>
<proteinExistence type="predicted"/>
<dbReference type="RefSeq" id="WP_344153668.1">
    <property type="nucleotide sequence ID" value="NZ_BAAABV010000010.1"/>
</dbReference>
<sequence length="489" mass="52220">MQGLELDGRYQLMSLIGVGAMGEVWEAFDLRMRRPVAVKLVREADEPSEAEWRFTDEIRAAAGLDHAHVVTVHDCGEHRTGGGQRLLFLVMERVDGTDLARVFAEPGPLPWYDVVHWSAQVAQALAAAHGRNIVHRDVKPANVLRTRTGVIKLADFGVAKMLDELARAGRSHPGTVLGTPSYMSPEQAWGEAVDFRSDLYGLGCLLYEGLTGTLPFPGADRQTVLRKHTEEAPPPLAERAPEVPAAVGDLVMRLLAKRPADRPQSAAEVAYLLAAALEAHRPGEAAEALRREARREAADLRARAEGHARALHEEAERYAAAVRAGADGVLDEARREAERILREAHRRARTPRAGARAAAPGRSAVTPSGPGGPAQEPRAAAGTRQAGPTGTPGPAAPVRVPLMLTAAPGRAALPPGPGAARRALTAALPGPLPVLVPPSRVEFRFAAENLDAIAKILSGLSVLPGIDRPAFDPAPWWRGLYGSDAEEGR</sequence>
<evidence type="ECO:0000256" key="6">
    <source>
        <dbReference type="ARBA" id="ARBA00022840"/>
    </source>
</evidence>
<dbReference type="InterPro" id="IPR011009">
    <property type="entry name" value="Kinase-like_dom_sf"/>
</dbReference>
<dbReference type="Gene3D" id="1.10.510.10">
    <property type="entry name" value="Transferase(Phosphotransferase) domain 1"/>
    <property type="match status" value="1"/>
</dbReference>
<gene>
    <name evidence="11" type="ORF">GCM10010302_12500</name>
</gene>
<organism evidence="11 12">
    <name type="scientific">Streptomyces polychromogenes</name>
    <dbReference type="NCBI Taxonomy" id="67342"/>
    <lineage>
        <taxon>Bacteria</taxon>
        <taxon>Bacillati</taxon>
        <taxon>Actinomycetota</taxon>
        <taxon>Actinomycetes</taxon>
        <taxon>Kitasatosporales</taxon>
        <taxon>Streptomycetaceae</taxon>
        <taxon>Streptomyces</taxon>
    </lineage>
</organism>
<comment type="caution">
    <text evidence="11">The sequence shown here is derived from an EMBL/GenBank/DDBJ whole genome shotgun (WGS) entry which is preliminary data.</text>
</comment>
<keyword evidence="2" id="KW-0723">Serine/threonine-protein kinase</keyword>
<feature type="domain" description="Protein kinase" evidence="10">
    <location>
        <begin position="10"/>
        <end position="274"/>
    </location>
</feature>
<keyword evidence="5" id="KW-0418">Kinase</keyword>
<evidence type="ECO:0000313" key="12">
    <source>
        <dbReference type="Proteomes" id="UP001501867"/>
    </source>
</evidence>
<feature type="compositionally biased region" description="Low complexity" evidence="9">
    <location>
        <begin position="377"/>
        <end position="397"/>
    </location>
</feature>
<evidence type="ECO:0000256" key="8">
    <source>
        <dbReference type="SAM" id="Coils"/>
    </source>
</evidence>
<name>A0ABN0V5U6_9ACTN</name>
<protein>
    <recommendedName>
        <fullName evidence="1">non-specific serine/threonine protein kinase</fullName>
        <ecNumber evidence="1">2.7.11.1</ecNumber>
    </recommendedName>
</protein>
<dbReference type="InterPro" id="IPR017441">
    <property type="entry name" value="Protein_kinase_ATP_BS"/>
</dbReference>
<dbReference type="PROSITE" id="PS50011">
    <property type="entry name" value="PROTEIN_KINASE_DOM"/>
    <property type="match status" value="1"/>
</dbReference>
<dbReference type="Proteomes" id="UP001501867">
    <property type="component" value="Unassembled WGS sequence"/>
</dbReference>
<dbReference type="EC" id="2.7.11.1" evidence="1"/>
<evidence type="ECO:0000256" key="1">
    <source>
        <dbReference type="ARBA" id="ARBA00012513"/>
    </source>
</evidence>
<dbReference type="SMART" id="SM00220">
    <property type="entry name" value="S_TKc"/>
    <property type="match status" value="1"/>
</dbReference>
<accession>A0ABN0V5U6</accession>
<dbReference type="Pfam" id="PF00069">
    <property type="entry name" value="Pkinase"/>
    <property type="match status" value="1"/>
</dbReference>
<evidence type="ECO:0000256" key="5">
    <source>
        <dbReference type="ARBA" id="ARBA00022777"/>
    </source>
</evidence>
<evidence type="ECO:0000256" key="4">
    <source>
        <dbReference type="ARBA" id="ARBA00022741"/>
    </source>
</evidence>
<keyword evidence="3" id="KW-0808">Transferase</keyword>
<evidence type="ECO:0000259" key="10">
    <source>
        <dbReference type="PROSITE" id="PS50011"/>
    </source>
</evidence>
<feature type="coiled-coil region" evidence="8">
    <location>
        <begin position="283"/>
        <end position="310"/>
    </location>
</feature>
<dbReference type="EMBL" id="BAAABV010000010">
    <property type="protein sequence ID" value="GAA0276344.1"/>
    <property type="molecule type" value="Genomic_DNA"/>
</dbReference>
<feature type="compositionally biased region" description="Low complexity" evidence="9">
    <location>
        <begin position="351"/>
        <end position="362"/>
    </location>
</feature>
<dbReference type="InterPro" id="IPR000719">
    <property type="entry name" value="Prot_kinase_dom"/>
</dbReference>
<keyword evidence="8" id="KW-0175">Coiled coil</keyword>
<evidence type="ECO:0000256" key="7">
    <source>
        <dbReference type="PROSITE-ProRule" id="PRU10141"/>
    </source>
</evidence>
<dbReference type="SUPFAM" id="SSF56112">
    <property type="entry name" value="Protein kinase-like (PK-like)"/>
    <property type="match status" value="1"/>
</dbReference>
<dbReference type="PANTHER" id="PTHR43289:SF6">
    <property type="entry name" value="SERINE_THREONINE-PROTEIN KINASE NEKL-3"/>
    <property type="match status" value="1"/>
</dbReference>
<dbReference type="PROSITE" id="PS00107">
    <property type="entry name" value="PROTEIN_KINASE_ATP"/>
    <property type="match status" value="1"/>
</dbReference>
<dbReference type="PANTHER" id="PTHR43289">
    <property type="entry name" value="MITOGEN-ACTIVATED PROTEIN KINASE KINASE KINASE 20-RELATED"/>
    <property type="match status" value="1"/>
</dbReference>
<keyword evidence="4 7" id="KW-0547">Nucleotide-binding</keyword>
<feature type="binding site" evidence="7">
    <location>
        <position position="39"/>
    </location>
    <ligand>
        <name>ATP</name>
        <dbReference type="ChEBI" id="CHEBI:30616"/>
    </ligand>
</feature>
<keyword evidence="12" id="KW-1185">Reference proteome</keyword>
<evidence type="ECO:0000256" key="3">
    <source>
        <dbReference type="ARBA" id="ARBA00022679"/>
    </source>
</evidence>
<dbReference type="CDD" id="cd14014">
    <property type="entry name" value="STKc_PknB_like"/>
    <property type="match status" value="1"/>
</dbReference>
<keyword evidence="6 7" id="KW-0067">ATP-binding</keyword>
<dbReference type="Gene3D" id="3.30.200.20">
    <property type="entry name" value="Phosphorylase Kinase, domain 1"/>
    <property type="match status" value="1"/>
</dbReference>